<accession>A0AAW2ZGD3</accession>
<sequence>MNEKELCHDADGAHPIRYFYKKQEKDAIEVIDAMEFSIRQKIDLTEDRVLKKGCWLYQEEEIMLVEDFLMSPYCIFARGNLFKFKESKYLHCMLLSTTDDKNTWYLNNSLRVHVFEYLEDLYYNVISRPMSH</sequence>
<dbReference type="Proteomes" id="UP001431209">
    <property type="component" value="Unassembled WGS sequence"/>
</dbReference>
<evidence type="ECO:0000313" key="1">
    <source>
        <dbReference type="EMBL" id="KAL0487687.1"/>
    </source>
</evidence>
<dbReference type="AlphaFoldDB" id="A0AAW2ZGD3"/>
<proteinExistence type="predicted"/>
<reference evidence="1 2" key="1">
    <citation type="submission" date="2024-03" db="EMBL/GenBank/DDBJ databases">
        <title>The Acrasis kona genome and developmental transcriptomes reveal deep origins of eukaryotic multicellular pathways.</title>
        <authorList>
            <person name="Sheikh S."/>
            <person name="Fu C.-J."/>
            <person name="Brown M.W."/>
            <person name="Baldauf S.L."/>
        </authorList>
    </citation>
    <scope>NUCLEOTIDE SEQUENCE [LARGE SCALE GENOMIC DNA]</scope>
    <source>
        <strain evidence="1 2">ATCC MYA-3509</strain>
    </source>
</reference>
<keyword evidence="2" id="KW-1185">Reference proteome</keyword>
<name>A0AAW2ZGD3_9EUKA</name>
<comment type="caution">
    <text evidence="1">The sequence shown here is derived from an EMBL/GenBank/DDBJ whole genome shotgun (WGS) entry which is preliminary data.</text>
</comment>
<evidence type="ECO:0000313" key="2">
    <source>
        <dbReference type="Proteomes" id="UP001431209"/>
    </source>
</evidence>
<dbReference type="EMBL" id="JAOPGA020001361">
    <property type="protein sequence ID" value="KAL0487687.1"/>
    <property type="molecule type" value="Genomic_DNA"/>
</dbReference>
<protein>
    <submittedName>
        <fullName evidence="1">Zinc finger protein</fullName>
    </submittedName>
</protein>
<organism evidence="1 2">
    <name type="scientific">Acrasis kona</name>
    <dbReference type="NCBI Taxonomy" id="1008807"/>
    <lineage>
        <taxon>Eukaryota</taxon>
        <taxon>Discoba</taxon>
        <taxon>Heterolobosea</taxon>
        <taxon>Tetramitia</taxon>
        <taxon>Eutetramitia</taxon>
        <taxon>Acrasidae</taxon>
        <taxon>Acrasis</taxon>
    </lineage>
</organism>
<gene>
    <name evidence="1" type="ORF">AKO1_008743</name>
</gene>